<evidence type="ECO:0000313" key="2">
    <source>
        <dbReference type="EMBL" id="AKU91424.1"/>
    </source>
</evidence>
<evidence type="ECO:0000256" key="1">
    <source>
        <dbReference type="ARBA" id="ARBA00007613"/>
    </source>
</evidence>
<dbReference type="PATRIC" id="fig|1391653.3.peg.1900"/>
<reference evidence="2 3" key="1">
    <citation type="submission" date="2015-08" db="EMBL/GenBank/DDBJ databases">
        <authorList>
            <person name="Babu N.S."/>
            <person name="Beckwith C.J."/>
            <person name="Beseler K.G."/>
            <person name="Brison A."/>
            <person name="Carone J.V."/>
            <person name="Caskin T.P."/>
            <person name="Diamond M."/>
            <person name="Durham M.E."/>
            <person name="Foxe J.M."/>
            <person name="Go M."/>
            <person name="Henderson B.A."/>
            <person name="Jones I.B."/>
            <person name="McGettigan J.A."/>
            <person name="Micheletti S.J."/>
            <person name="Nasrallah M.E."/>
            <person name="Ortiz D."/>
            <person name="Piller C.R."/>
            <person name="Privatt S.R."/>
            <person name="Schneider S.L."/>
            <person name="Sharp S."/>
            <person name="Smith T.C."/>
            <person name="Stanton J.D."/>
            <person name="Ullery H.E."/>
            <person name="Wilson R.J."/>
            <person name="Serrano M.G."/>
            <person name="Buck G."/>
            <person name="Lee V."/>
            <person name="Wang Y."/>
            <person name="Carvalho R."/>
            <person name="Voegtly L."/>
            <person name="Shi R."/>
            <person name="Duckworth R."/>
            <person name="Johnson A."/>
            <person name="Loviza R."/>
            <person name="Walstead R."/>
            <person name="Shah Z."/>
            <person name="Kiflezghi M."/>
            <person name="Wade K."/>
            <person name="Ball S.L."/>
            <person name="Bradley K.W."/>
            <person name="Asai D.J."/>
            <person name="Bowman C.A."/>
            <person name="Russell D.A."/>
            <person name="Pope W.H."/>
            <person name="Jacobs-Sera D."/>
            <person name="Hendrix R.W."/>
            <person name="Hatfull G.F."/>
        </authorList>
    </citation>
    <scope>NUCLEOTIDE SEQUENCE [LARGE SCALE GENOMIC DNA]</scope>
    <source>
        <strain evidence="2 3">DSM 27710</strain>
    </source>
</reference>
<proteinExistence type="inferred from homology"/>
<name>A0A0K1PE68_9BACT</name>
<gene>
    <name evidence="2" type="ORF">AKJ08_1811</name>
</gene>
<protein>
    <submittedName>
        <fullName evidence="2">Heavy metal RND efflux outer membrane protein, CzcC family</fullName>
    </submittedName>
</protein>
<dbReference type="GO" id="GO:0015562">
    <property type="term" value="F:efflux transmembrane transporter activity"/>
    <property type="evidence" value="ECO:0007669"/>
    <property type="project" value="InterPro"/>
</dbReference>
<dbReference type="SUPFAM" id="SSF56954">
    <property type="entry name" value="Outer membrane efflux proteins (OEP)"/>
    <property type="match status" value="1"/>
</dbReference>
<dbReference type="RefSeq" id="WP_169788784.1">
    <property type="nucleotide sequence ID" value="NZ_CP012332.1"/>
</dbReference>
<dbReference type="EMBL" id="CP012332">
    <property type="protein sequence ID" value="AKU91424.1"/>
    <property type="molecule type" value="Genomic_DNA"/>
</dbReference>
<dbReference type="Proteomes" id="UP000055590">
    <property type="component" value="Chromosome"/>
</dbReference>
<dbReference type="Pfam" id="PF02321">
    <property type="entry name" value="OEP"/>
    <property type="match status" value="1"/>
</dbReference>
<dbReference type="Gene3D" id="1.20.1600.10">
    <property type="entry name" value="Outer membrane efflux proteins (OEP)"/>
    <property type="match status" value="1"/>
</dbReference>
<organism evidence="2 3">
    <name type="scientific">Vulgatibacter incomptus</name>
    <dbReference type="NCBI Taxonomy" id="1391653"/>
    <lineage>
        <taxon>Bacteria</taxon>
        <taxon>Pseudomonadati</taxon>
        <taxon>Myxococcota</taxon>
        <taxon>Myxococcia</taxon>
        <taxon>Myxococcales</taxon>
        <taxon>Cystobacterineae</taxon>
        <taxon>Vulgatibacteraceae</taxon>
        <taxon>Vulgatibacter</taxon>
    </lineage>
</organism>
<dbReference type="PANTHER" id="PTHR30203">
    <property type="entry name" value="OUTER MEMBRANE CATION EFFLUX PROTEIN"/>
    <property type="match status" value="1"/>
</dbReference>
<accession>A0A0K1PE68</accession>
<dbReference type="STRING" id="1391653.AKJ08_1811"/>
<dbReference type="AlphaFoldDB" id="A0A0K1PE68"/>
<dbReference type="PANTHER" id="PTHR30203:SF24">
    <property type="entry name" value="BLR4935 PROTEIN"/>
    <property type="match status" value="1"/>
</dbReference>
<evidence type="ECO:0000313" key="3">
    <source>
        <dbReference type="Proteomes" id="UP000055590"/>
    </source>
</evidence>
<dbReference type="KEGG" id="vin:AKJ08_1811"/>
<sequence length="419" mass="45534">MLTAFTLIAALAAGAPPASEPAPLVWSEVLNQVLRRNQDLAAYASDREAASERARAAAAYPDPSIGFAIRSLPVPSFSFTQDEMTMKEVLLKQRLPWFGKRDLRREAGDKVAEATGAMADSQRLALAEATADGYAELWLVLSSRAVLEEQTGALERLVALTRARFAAGRQSQADVIRAEAELERLRLPAFELREREVAARAVLAALLSQQEPVGGKPALPDLPDLPSEAALVADLESHPELQVLTRQEEQARLEARLAQREKWPDPEVGLAYGFRTNHPDMVGAEVMIPIPVFAASNQDRLAAAARAEAESASRRRVALRESLASQLRTARAASIREQERLDLYEQELLPRARQTVSAAIGAYQSGGVDFLTLLDAEVQRFGQELEALSSRAGLLRARGRLARASGSLSTLFAMNGGAR</sequence>
<dbReference type="InterPro" id="IPR003423">
    <property type="entry name" value="OMP_efflux"/>
</dbReference>
<dbReference type="InterPro" id="IPR010131">
    <property type="entry name" value="MdtP/NodT-like"/>
</dbReference>
<keyword evidence="3" id="KW-1185">Reference proteome</keyword>
<comment type="similarity">
    <text evidence="1">Belongs to the outer membrane factor (OMF) (TC 1.B.17) family.</text>
</comment>